<feature type="modified residue" description="Pyruvic acid (Ser)" evidence="9 12">
    <location>
        <position position="25"/>
    </location>
</feature>
<keyword evidence="2 9" id="KW-0566">Pantothenate biosynthesis</keyword>
<evidence type="ECO:0000256" key="3">
    <source>
        <dbReference type="ARBA" id="ARBA00022793"/>
    </source>
</evidence>
<dbReference type="PANTHER" id="PTHR21012">
    <property type="entry name" value="ASPARTATE 1-DECARBOXYLASE"/>
    <property type="match status" value="1"/>
</dbReference>
<accession>A0A075R9R8</accession>
<keyword evidence="7 9" id="KW-0704">Schiff base</keyword>
<dbReference type="eggNOG" id="COG0853">
    <property type="taxonomic scope" value="Bacteria"/>
</dbReference>
<keyword evidence="15" id="KW-1185">Reference proteome</keyword>
<proteinExistence type="inferred from homology"/>
<comment type="subcellular location">
    <subcellularLocation>
        <location evidence="9">Cytoplasm</location>
    </subcellularLocation>
</comment>
<dbReference type="PIRSF" id="PIRSF006246">
    <property type="entry name" value="Asp_decarbox"/>
    <property type="match status" value="1"/>
</dbReference>
<keyword evidence="8 9" id="KW-0670">Pyruvate</keyword>
<evidence type="ECO:0000256" key="13">
    <source>
        <dbReference type="PIRSR" id="PIRSR006246-5"/>
    </source>
</evidence>
<evidence type="ECO:0000256" key="4">
    <source>
        <dbReference type="ARBA" id="ARBA00022813"/>
    </source>
</evidence>
<keyword evidence="5 9" id="KW-0865">Zymogen</keyword>
<dbReference type="PANTHER" id="PTHR21012:SF0">
    <property type="entry name" value="ASPARTATE 1-DECARBOXYLASE"/>
    <property type="match status" value="1"/>
</dbReference>
<evidence type="ECO:0000256" key="11">
    <source>
        <dbReference type="PIRSR" id="PIRSR006246-2"/>
    </source>
</evidence>
<dbReference type="GO" id="GO:0006523">
    <property type="term" value="P:alanine biosynthetic process"/>
    <property type="evidence" value="ECO:0007669"/>
    <property type="project" value="InterPro"/>
</dbReference>
<comment type="similarity">
    <text evidence="9">Belongs to the PanD family.</text>
</comment>
<dbReference type="STRING" id="1042163.BRLA_c019540"/>
<keyword evidence="4 9" id="KW-0068">Autocatalytic cleavage</keyword>
<dbReference type="HAMAP" id="MF_00446">
    <property type="entry name" value="PanD"/>
    <property type="match status" value="1"/>
</dbReference>
<evidence type="ECO:0000313" key="15">
    <source>
        <dbReference type="Proteomes" id="UP000005850"/>
    </source>
</evidence>
<dbReference type="AlphaFoldDB" id="A0A075R9R8"/>
<evidence type="ECO:0000256" key="2">
    <source>
        <dbReference type="ARBA" id="ARBA00022655"/>
    </source>
</evidence>
<dbReference type="GO" id="GO:0004068">
    <property type="term" value="F:aspartate 1-decarboxylase activity"/>
    <property type="evidence" value="ECO:0007669"/>
    <property type="project" value="UniProtKB-UniRule"/>
</dbReference>
<dbReference type="UniPathway" id="UPA00028">
    <property type="reaction ID" value="UER00002"/>
</dbReference>
<feature type="active site" description="Schiff-base intermediate with substrate; via pyruvic acid" evidence="9 10">
    <location>
        <position position="25"/>
    </location>
</feature>
<sequence>MFRTMMTAKIHRATVTEANLNYVGSITIDKEILDALDLLPNEKVQIVNNNNGARLETYIIEGEPGSGVICLNGAAARLVQPGDVVIIIAYAMMTDEQARKHKPKVAIMDEHNKIAQLLAEEVHATIL</sequence>
<comment type="subunit">
    <text evidence="9">Heterooctamer of four alpha and four beta subunits.</text>
</comment>
<feature type="chain" id="PRO_5013990763" description="Aspartate 1-decarboxylase alpha chain" evidence="9 13">
    <location>
        <begin position="25"/>
        <end position="127"/>
    </location>
</feature>
<evidence type="ECO:0000256" key="8">
    <source>
        <dbReference type="ARBA" id="ARBA00023317"/>
    </source>
</evidence>
<gene>
    <name evidence="9" type="primary">panD</name>
    <name evidence="14" type="ORF">BRLA_c019540</name>
</gene>
<dbReference type="CDD" id="cd06919">
    <property type="entry name" value="Asp_decarbox"/>
    <property type="match status" value="1"/>
</dbReference>
<protein>
    <recommendedName>
        <fullName evidence="9">Aspartate 1-decarboxylase</fullName>
        <ecNumber evidence="9">4.1.1.11</ecNumber>
    </recommendedName>
    <alternativeName>
        <fullName evidence="9">Aspartate alpha-decarboxylase</fullName>
    </alternativeName>
    <component>
        <recommendedName>
            <fullName evidence="9">Aspartate 1-decarboxylase beta chain</fullName>
        </recommendedName>
    </component>
    <component>
        <recommendedName>
            <fullName evidence="9">Aspartate 1-decarboxylase alpha chain</fullName>
        </recommendedName>
    </component>
</protein>
<keyword evidence="3 9" id="KW-0210">Decarboxylase</keyword>
<comment type="function">
    <text evidence="9">Catalyzes the pyruvoyl-dependent decarboxylation of aspartate to produce beta-alanine.</text>
</comment>
<dbReference type="InterPro" id="IPR009010">
    <property type="entry name" value="Asp_de-COase-like_dom_sf"/>
</dbReference>
<feature type="binding site" evidence="9 11">
    <location>
        <position position="57"/>
    </location>
    <ligand>
        <name>substrate</name>
    </ligand>
</feature>
<comment type="pathway">
    <text evidence="9">Cofactor biosynthesis; (R)-pantothenate biosynthesis; beta-alanine from L-aspartate: step 1/1.</text>
</comment>
<feature type="active site" description="Proton donor" evidence="9 10">
    <location>
        <position position="58"/>
    </location>
</feature>
<keyword evidence="1 9" id="KW-0963">Cytoplasm</keyword>
<reference evidence="14 15" key="1">
    <citation type="journal article" date="2011" name="J. Bacteriol.">
        <title>Genome sequence of Brevibacillus laterosporus LMG 15441, a pathogen of invertebrates.</title>
        <authorList>
            <person name="Djukic M."/>
            <person name="Poehlein A."/>
            <person name="Thurmer A."/>
            <person name="Daniel R."/>
        </authorList>
    </citation>
    <scope>NUCLEOTIDE SEQUENCE [LARGE SCALE GENOMIC DNA]</scope>
    <source>
        <strain evidence="14 15">LMG 15441</strain>
    </source>
</reference>
<dbReference type="EMBL" id="CP007806">
    <property type="protein sequence ID" value="AIG26275.1"/>
    <property type="molecule type" value="Genomic_DNA"/>
</dbReference>
<evidence type="ECO:0000256" key="6">
    <source>
        <dbReference type="ARBA" id="ARBA00023239"/>
    </source>
</evidence>
<dbReference type="Gene3D" id="2.40.40.20">
    <property type="match status" value="1"/>
</dbReference>
<comment type="PTM">
    <text evidence="9 12">Is synthesized initially as an inactive proenzyme, which is activated by self-cleavage at a specific serine bond to produce a beta-subunit with a hydroxyl group at its C-terminus and an alpha-subunit with a pyruvoyl group at its N-terminus.</text>
</comment>
<keyword evidence="6 9" id="KW-0456">Lyase</keyword>
<dbReference type="EC" id="4.1.1.11" evidence="9"/>
<dbReference type="NCBIfam" id="TIGR00223">
    <property type="entry name" value="panD"/>
    <property type="match status" value="1"/>
</dbReference>
<dbReference type="SUPFAM" id="SSF50692">
    <property type="entry name" value="ADC-like"/>
    <property type="match status" value="1"/>
</dbReference>
<dbReference type="RefSeq" id="WP_003338597.1">
    <property type="nucleotide sequence ID" value="NZ_CP007806.1"/>
</dbReference>
<evidence type="ECO:0000256" key="10">
    <source>
        <dbReference type="PIRSR" id="PIRSR006246-1"/>
    </source>
</evidence>
<feature type="chain" id="PRO_5013990762" description="Aspartate 1-decarboxylase beta chain" evidence="9 13">
    <location>
        <begin position="1"/>
        <end position="24"/>
    </location>
</feature>
<dbReference type="KEGG" id="blr:BRLA_c019540"/>
<dbReference type="GO" id="GO:0015940">
    <property type="term" value="P:pantothenate biosynthetic process"/>
    <property type="evidence" value="ECO:0007669"/>
    <property type="project" value="UniProtKB-UniRule"/>
</dbReference>
<dbReference type="Pfam" id="PF02261">
    <property type="entry name" value="Asp_decarbox"/>
    <property type="match status" value="1"/>
</dbReference>
<dbReference type="HOGENOM" id="CLU_115305_2_0_9"/>
<dbReference type="Proteomes" id="UP000005850">
    <property type="component" value="Chromosome"/>
</dbReference>
<comment type="cofactor">
    <cofactor evidence="9 10">
        <name>pyruvate</name>
        <dbReference type="ChEBI" id="CHEBI:15361"/>
    </cofactor>
    <text evidence="9 10">Binds 1 pyruvoyl group covalently per subunit.</text>
</comment>
<comment type="catalytic activity">
    <reaction evidence="9">
        <text>L-aspartate + H(+) = beta-alanine + CO2</text>
        <dbReference type="Rhea" id="RHEA:19497"/>
        <dbReference type="ChEBI" id="CHEBI:15378"/>
        <dbReference type="ChEBI" id="CHEBI:16526"/>
        <dbReference type="ChEBI" id="CHEBI:29991"/>
        <dbReference type="ChEBI" id="CHEBI:57966"/>
        <dbReference type="EC" id="4.1.1.11"/>
    </reaction>
</comment>
<evidence type="ECO:0000256" key="7">
    <source>
        <dbReference type="ARBA" id="ARBA00023270"/>
    </source>
</evidence>
<dbReference type="GO" id="GO:0005829">
    <property type="term" value="C:cytosol"/>
    <property type="evidence" value="ECO:0007669"/>
    <property type="project" value="TreeGrafter"/>
</dbReference>
<evidence type="ECO:0000313" key="14">
    <source>
        <dbReference type="EMBL" id="AIG26275.1"/>
    </source>
</evidence>
<name>A0A075R9R8_BRELA</name>
<feature type="binding site" evidence="9 11">
    <location>
        <begin position="73"/>
        <end position="75"/>
    </location>
    <ligand>
        <name>substrate</name>
    </ligand>
</feature>
<evidence type="ECO:0000256" key="1">
    <source>
        <dbReference type="ARBA" id="ARBA00022490"/>
    </source>
</evidence>
<evidence type="ECO:0000256" key="5">
    <source>
        <dbReference type="ARBA" id="ARBA00023145"/>
    </source>
</evidence>
<evidence type="ECO:0000256" key="9">
    <source>
        <dbReference type="HAMAP-Rule" id="MF_00446"/>
    </source>
</evidence>
<organism evidence="14 15">
    <name type="scientific">Brevibacillus laterosporus LMG 15441</name>
    <dbReference type="NCBI Taxonomy" id="1042163"/>
    <lineage>
        <taxon>Bacteria</taxon>
        <taxon>Bacillati</taxon>
        <taxon>Bacillota</taxon>
        <taxon>Bacilli</taxon>
        <taxon>Bacillales</taxon>
        <taxon>Paenibacillaceae</taxon>
        <taxon>Brevibacillus</taxon>
    </lineage>
</organism>
<evidence type="ECO:0000256" key="12">
    <source>
        <dbReference type="PIRSR" id="PIRSR006246-3"/>
    </source>
</evidence>
<dbReference type="InterPro" id="IPR003190">
    <property type="entry name" value="Asp_decarbox"/>
</dbReference>